<keyword evidence="3" id="KW-1185">Reference proteome</keyword>
<dbReference type="SUPFAM" id="SSF81901">
    <property type="entry name" value="HCP-like"/>
    <property type="match status" value="1"/>
</dbReference>
<accession>A0ABW3WFA5</accession>
<comment type="caution">
    <text evidence="2">The sequence shown here is derived from an EMBL/GenBank/DDBJ whole genome shotgun (WGS) entry which is preliminary data.</text>
</comment>
<evidence type="ECO:0000313" key="3">
    <source>
        <dbReference type="Proteomes" id="UP001597158"/>
    </source>
</evidence>
<feature type="signal peptide" evidence="1">
    <location>
        <begin position="1"/>
        <end position="20"/>
    </location>
</feature>
<reference evidence="3" key="1">
    <citation type="journal article" date="2019" name="Int. J. Syst. Evol. Microbiol.">
        <title>The Global Catalogue of Microorganisms (GCM) 10K type strain sequencing project: providing services to taxonomists for standard genome sequencing and annotation.</title>
        <authorList>
            <consortium name="The Broad Institute Genomics Platform"/>
            <consortium name="The Broad Institute Genome Sequencing Center for Infectious Disease"/>
            <person name="Wu L."/>
            <person name="Ma J."/>
        </authorList>
    </citation>
    <scope>NUCLEOTIDE SEQUENCE [LARGE SCALE GENOMIC DNA]</scope>
    <source>
        <strain evidence="3">CCUG 48884</strain>
    </source>
</reference>
<gene>
    <name evidence="2" type="ORF">ACFQ4M_12985</name>
</gene>
<dbReference type="RefSeq" id="WP_277830634.1">
    <property type="nucleotide sequence ID" value="NZ_JARQZE010000002.1"/>
</dbReference>
<feature type="chain" id="PRO_5045654609" evidence="1">
    <location>
        <begin position="21"/>
        <end position="152"/>
    </location>
</feature>
<sequence>MRSRTSLALALLLQSSVVQAIGEAELAELVERPSIGLYKAYAEFKMADYDSARRIWQALAERGVAEAWFNLGILAEDGLGEPKDAALALERYRRGAEAGSVKAQYRLGLLHLDGRLVAADLEQARHWLSLAAGAGDAEAARRLEALDAGHAR</sequence>
<dbReference type="Pfam" id="PF08238">
    <property type="entry name" value="Sel1"/>
    <property type="match status" value="2"/>
</dbReference>
<dbReference type="Proteomes" id="UP001597158">
    <property type="component" value="Unassembled WGS sequence"/>
</dbReference>
<dbReference type="PANTHER" id="PTHR45011">
    <property type="entry name" value="DAP3-BINDING CELL DEATH ENHANCER 1"/>
    <property type="match status" value="1"/>
</dbReference>
<dbReference type="EMBL" id="JBHTMC010000024">
    <property type="protein sequence ID" value="MFD1264496.1"/>
    <property type="molecule type" value="Genomic_DNA"/>
</dbReference>
<dbReference type="Gene3D" id="1.25.40.10">
    <property type="entry name" value="Tetratricopeptide repeat domain"/>
    <property type="match status" value="1"/>
</dbReference>
<evidence type="ECO:0000256" key="1">
    <source>
        <dbReference type="SAM" id="SignalP"/>
    </source>
</evidence>
<dbReference type="InterPro" id="IPR052748">
    <property type="entry name" value="ISR_Activator"/>
</dbReference>
<protein>
    <submittedName>
        <fullName evidence="2">Tetratricopeptide repeat protein</fullName>
    </submittedName>
</protein>
<dbReference type="PANTHER" id="PTHR45011:SF1">
    <property type="entry name" value="DAP3-BINDING CELL DEATH ENHANCER 1"/>
    <property type="match status" value="1"/>
</dbReference>
<dbReference type="InterPro" id="IPR011990">
    <property type="entry name" value="TPR-like_helical_dom_sf"/>
</dbReference>
<dbReference type="InterPro" id="IPR006597">
    <property type="entry name" value="Sel1-like"/>
</dbReference>
<keyword evidence="1" id="KW-0732">Signal</keyword>
<name>A0ABW3WFA5_9RHOO</name>
<evidence type="ECO:0000313" key="2">
    <source>
        <dbReference type="EMBL" id="MFD1264496.1"/>
    </source>
</evidence>
<proteinExistence type="predicted"/>
<dbReference type="SMART" id="SM00671">
    <property type="entry name" value="SEL1"/>
    <property type="match status" value="2"/>
</dbReference>
<organism evidence="2 3">
    <name type="scientific">Thauera mechernichensis</name>
    <dbReference type="NCBI Taxonomy" id="82788"/>
    <lineage>
        <taxon>Bacteria</taxon>
        <taxon>Pseudomonadati</taxon>
        <taxon>Pseudomonadota</taxon>
        <taxon>Betaproteobacteria</taxon>
        <taxon>Rhodocyclales</taxon>
        <taxon>Zoogloeaceae</taxon>
        <taxon>Thauera</taxon>
    </lineage>
</organism>